<protein>
    <recommendedName>
        <fullName evidence="1">DDE-1 domain-containing protein</fullName>
    </recommendedName>
</protein>
<dbReference type="InParanoid" id="A0A1X7SUV6"/>
<dbReference type="GO" id="GO:0003676">
    <property type="term" value="F:nucleic acid binding"/>
    <property type="evidence" value="ECO:0007669"/>
    <property type="project" value="InterPro"/>
</dbReference>
<dbReference type="Pfam" id="PF03184">
    <property type="entry name" value="DDE_1"/>
    <property type="match status" value="1"/>
</dbReference>
<reference evidence="2" key="2">
    <citation type="submission" date="2017-05" db="UniProtKB">
        <authorList>
            <consortium name="EnsemblMetazoa"/>
        </authorList>
    </citation>
    <scope>IDENTIFICATION</scope>
</reference>
<dbReference type="OrthoDB" id="8187571at2759"/>
<dbReference type="EnsemblMetazoa" id="XM_011410487.1">
    <property type="protein sequence ID" value="XP_011408789.1"/>
    <property type="gene ID" value="LOC105315744"/>
</dbReference>
<sequence>MGDKRQITAVFGASVSGEFLPPQLIYTGKTPACHPNGVTFPADWHITHTENHEANESTMKDYITKVIVPYIEKIRSQLPQRHVTSPQPAFVIFDIFKGQMCQSTIDLLMDNNIHFVHVPPNCTNRLQPLDISVNEPCKDFIRNKFIEWY</sequence>
<evidence type="ECO:0000313" key="2">
    <source>
        <dbReference type="EnsemblMetazoa" id="Aqu2.1.05863_001"/>
    </source>
</evidence>
<accession>A0A1X7SUV6</accession>
<proteinExistence type="predicted"/>
<gene>
    <name evidence="2" type="primary">105315744</name>
</gene>
<evidence type="ECO:0000313" key="3">
    <source>
        <dbReference type="Proteomes" id="UP000007879"/>
    </source>
</evidence>
<dbReference type="Proteomes" id="UP000007879">
    <property type="component" value="Unassembled WGS sequence"/>
</dbReference>
<evidence type="ECO:0000259" key="1">
    <source>
        <dbReference type="Pfam" id="PF03184"/>
    </source>
</evidence>
<dbReference type="eggNOG" id="ENOG502SAWU">
    <property type="taxonomic scope" value="Eukaryota"/>
</dbReference>
<dbReference type="AlphaFoldDB" id="A0A1X7SUV6"/>
<name>A0A1X7SUV6_AMPQE</name>
<keyword evidence="3" id="KW-1185">Reference proteome</keyword>
<dbReference type="EnsemblMetazoa" id="Aqu2.1.05863_001">
    <property type="protein sequence ID" value="Aqu2.1.05863_001"/>
    <property type="gene ID" value="Aqu2.1.05863"/>
</dbReference>
<dbReference type="InterPro" id="IPR004875">
    <property type="entry name" value="DDE_SF_endonuclease_dom"/>
</dbReference>
<feature type="domain" description="DDE-1" evidence="1">
    <location>
        <begin position="4"/>
        <end position="148"/>
    </location>
</feature>
<organism evidence="2">
    <name type="scientific">Amphimedon queenslandica</name>
    <name type="common">Sponge</name>
    <dbReference type="NCBI Taxonomy" id="400682"/>
    <lineage>
        <taxon>Eukaryota</taxon>
        <taxon>Metazoa</taxon>
        <taxon>Porifera</taxon>
        <taxon>Demospongiae</taxon>
        <taxon>Heteroscleromorpha</taxon>
        <taxon>Haplosclerida</taxon>
        <taxon>Niphatidae</taxon>
        <taxon>Amphimedon</taxon>
    </lineage>
</organism>
<reference evidence="3" key="1">
    <citation type="journal article" date="2010" name="Nature">
        <title>The Amphimedon queenslandica genome and the evolution of animal complexity.</title>
        <authorList>
            <person name="Srivastava M."/>
            <person name="Simakov O."/>
            <person name="Chapman J."/>
            <person name="Fahey B."/>
            <person name="Gauthier M.E."/>
            <person name="Mitros T."/>
            <person name="Richards G.S."/>
            <person name="Conaco C."/>
            <person name="Dacre M."/>
            <person name="Hellsten U."/>
            <person name="Larroux C."/>
            <person name="Putnam N.H."/>
            <person name="Stanke M."/>
            <person name="Adamska M."/>
            <person name="Darling A."/>
            <person name="Degnan S.M."/>
            <person name="Oakley T.H."/>
            <person name="Plachetzki D.C."/>
            <person name="Zhai Y."/>
            <person name="Adamski M."/>
            <person name="Calcino A."/>
            <person name="Cummins S.F."/>
            <person name="Goodstein D.M."/>
            <person name="Harris C."/>
            <person name="Jackson D.J."/>
            <person name="Leys S.P."/>
            <person name="Shu S."/>
            <person name="Woodcroft B.J."/>
            <person name="Vervoort M."/>
            <person name="Kosik K.S."/>
            <person name="Manning G."/>
            <person name="Degnan B.M."/>
            <person name="Rokhsar D.S."/>
        </authorList>
    </citation>
    <scope>NUCLEOTIDE SEQUENCE [LARGE SCALE GENOMIC DNA]</scope>
</reference>
<dbReference type="KEGG" id="aqu:105315744"/>